<evidence type="ECO:0000259" key="1">
    <source>
        <dbReference type="PROSITE" id="PS50011"/>
    </source>
</evidence>
<dbReference type="EMBL" id="DF237271">
    <property type="protein sequence ID" value="GAQ86947.1"/>
    <property type="molecule type" value="Genomic_DNA"/>
</dbReference>
<organism evidence="2 3">
    <name type="scientific">Klebsormidium nitens</name>
    <name type="common">Green alga</name>
    <name type="synonym">Ulothrix nitens</name>
    <dbReference type="NCBI Taxonomy" id="105231"/>
    <lineage>
        <taxon>Eukaryota</taxon>
        <taxon>Viridiplantae</taxon>
        <taxon>Streptophyta</taxon>
        <taxon>Klebsormidiophyceae</taxon>
        <taxon>Klebsormidiales</taxon>
        <taxon>Klebsormidiaceae</taxon>
        <taxon>Klebsormidium</taxon>
    </lineage>
</organism>
<dbReference type="PANTHER" id="PTHR24419">
    <property type="entry name" value="INTERLEUKIN-1 RECEPTOR-ASSOCIATED KINASE"/>
    <property type="match status" value="1"/>
</dbReference>
<sequence length="490" mass="53850">MQAITSAQLGRGTLFQALHPVQKPACSGSISQPLALLPVPSRSRNIYSNVSDLAAQKVSLVAGGVRIAHEVSPLKRRAATRGVKVAARIAPPPIDVATGRKLQKSYRTPATASDPEVIQVGADFVGESGASLANGWKLGKQLGAGVQGAVFLLENEDGSDAGRVFKQIRNKEIGEVTGNLVGLEREWAIGRQLNLLDDPDGYLPGFMQTGSKVLDHEGQFLGMTLEKLNGGDVLDRFEDPLFNDVDYILNLIVQVLCALDRAQQAIGFFHQDMRIHNVMEHRLQEELGDHVPEADETQFGKTVDLRGLQFKIIDYGHAVIVKGEGKDEEKLRKARRLKVPDVPAYSLEIPYRAIFNERGDVWRFVRSVAQALEGRTWPRASRPKVKLIQALVRKTCGVSIRAHYASSIESGERKKGPLLQLVSFGGSLFPVKWADIMLRAYVLPGHPTMQAREALAYLERKRAQYNLPPSNFTTTPISFNNLPGSSKEVA</sequence>
<accession>A0A1Y1IE02</accession>
<keyword evidence="2" id="KW-0418">Kinase</keyword>
<feature type="domain" description="Protein kinase" evidence="1">
    <location>
        <begin position="136"/>
        <end position="490"/>
    </location>
</feature>
<gene>
    <name evidence="2" type="ORF">KFL_003220090</name>
</gene>
<dbReference type="Gene3D" id="1.10.510.10">
    <property type="entry name" value="Transferase(Phosphotransferase) domain 1"/>
    <property type="match status" value="1"/>
</dbReference>
<dbReference type="Proteomes" id="UP000054558">
    <property type="component" value="Unassembled WGS sequence"/>
</dbReference>
<evidence type="ECO:0000313" key="3">
    <source>
        <dbReference type="Proteomes" id="UP000054558"/>
    </source>
</evidence>
<dbReference type="SUPFAM" id="SSF56112">
    <property type="entry name" value="Protein kinase-like (PK-like)"/>
    <property type="match status" value="1"/>
</dbReference>
<proteinExistence type="predicted"/>
<dbReference type="InterPro" id="IPR011009">
    <property type="entry name" value="Kinase-like_dom_sf"/>
</dbReference>
<keyword evidence="3" id="KW-1185">Reference proteome</keyword>
<dbReference type="InterPro" id="IPR000719">
    <property type="entry name" value="Prot_kinase_dom"/>
</dbReference>
<dbReference type="AlphaFoldDB" id="A0A1Y1IE02"/>
<dbReference type="GO" id="GO:0005524">
    <property type="term" value="F:ATP binding"/>
    <property type="evidence" value="ECO:0007669"/>
    <property type="project" value="InterPro"/>
</dbReference>
<keyword evidence="2" id="KW-0808">Transferase</keyword>
<dbReference type="PANTHER" id="PTHR24419:SF18">
    <property type="entry name" value="SERINE_THREONINE-PROTEIN KINASE HASPIN"/>
    <property type="match status" value="1"/>
</dbReference>
<name>A0A1Y1IE02_KLENI</name>
<evidence type="ECO:0000313" key="2">
    <source>
        <dbReference type="EMBL" id="GAQ86947.1"/>
    </source>
</evidence>
<dbReference type="GO" id="GO:0004672">
    <property type="term" value="F:protein kinase activity"/>
    <property type="evidence" value="ECO:0007669"/>
    <property type="project" value="InterPro"/>
</dbReference>
<protein>
    <submittedName>
        <fullName evidence="2">Protein kinase-like superfamily protein</fullName>
    </submittedName>
</protein>
<dbReference type="PROSITE" id="PS50011">
    <property type="entry name" value="PROTEIN_KINASE_DOM"/>
    <property type="match status" value="1"/>
</dbReference>
<dbReference type="OrthoDB" id="505340at2759"/>
<reference evidence="2 3" key="1">
    <citation type="journal article" date="2014" name="Nat. Commun.">
        <title>Klebsormidium flaccidum genome reveals primary factors for plant terrestrial adaptation.</title>
        <authorList>
            <person name="Hori K."/>
            <person name="Maruyama F."/>
            <person name="Fujisawa T."/>
            <person name="Togashi T."/>
            <person name="Yamamoto N."/>
            <person name="Seo M."/>
            <person name="Sato S."/>
            <person name="Yamada T."/>
            <person name="Mori H."/>
            <person name="Tajima N."/>
            <person name="Moriyama T."/>
            <person name="Ikeuchi M."/>
            <person name="Watanabe M."/>
            <person name="Wada H."/>
            <person name="Kobayashi K."/>
            <person name="Saito M."/>
            <person name="Masuda T."/>
            <person name="Sasaki-Sekimoto Y."/>
            <person name="Mashiguchi K."/>
            <person name="Awai K."/>
            <person name="Shimojima M."/>
            <person name="Masuda S."/>
            <person name="Iwai M."/>
            <person name="Nobusawa T."/>
            <person name="Narise T."/>
            <person name="Kondo S."/>
            <person name="Saito H."/>
            <person name="Sato R."/>
            <person name="Murakawa M."/>
            <person name="Ihara Y."/>
            <person name="Oshima-Yamada Y."/>
            <person name="Ohtaka K."/>
            <person name="Satoh M."/>
            <person name="Sonobe K."/>
            <person name="Ishii M."/>
            <person name="Ohtani R."/>
            <person name="Kanamori-Sato M."/>
            <person name="Honoki R."/>
            <person name="Miyazaki D."/>
            <person name="Mochizuki H."/>
            <person name="Umetsu J."/>
            <person name="Higashi K."/>
            <person name="Shibata D."/>
            <person name="Kamiya Y."/>
            <person name="Sato N."/>
            <person name="Nakamura Y."/>
            <person name="Tabata S."/>
            <person name="Ida S."/>
            <person name="Kurokawa K."/>
            <person name="Ohta H."/>
        </authorList>
    </citation>
    <scope>NUCLEOTIDE SEQUENCE [LARGE SCALE GENOMIC DNA]</scope>
    <source>
        <strain evidence="2 3">NIES-2285</strain>
    </source>
</reference>